<dbReference type="GO" id="GO:0006397">
    <property type="term" value="P:mRNA processing"/>
    <property type="evidence" value="ECO:0007669"/>
    <property type="project" value="InterPro"/>
</dbReference>
<dbReference type="PANTHER" id="PTHR21597">
    <property type="entry name" value="THO2 PROTEIN"/>
    <property type="match status" value="1"/>
</dbReference>
<dbReference type="OrthoDB" id="29024at2759"/>
<dbReference type="GO" id="GO:0000445">
    <property type="term" value="C:THO complex part of transcription export complex"/>
    <property type="evidence" value="ECO:0007669"/>
    <property type="project" value="TreeGrafter"/>
</dbReference>
<comment type="caution">
    <text evidence="1">The sequence shown here is derived from an EMBL/GenBank/DDBJ whole genome shotgun (WGS) entry which is preliminary data.</text>
</comment>
<sequence>MWEKIGNFGSVVLWRSLLSHVHRQGFTLFVKICLPPIECKYVTEECIREWKNESSNFKVQNPVILARFLYELCWTMVRGELPFQKFTQIAQDITMSAEHHGCLIKMVMVNTCLLYQQTKFYLLWEESEGYAKLFHASQVLGLKFQFYQRMDVNHPVPFGLYRLAAMLGKEEFIDLDCMVHEDGAWVLICCSVFTMSRFVGLICVVDCLICCEQTWLLRMEGFYQLRV</sequence>
<protein>
    <submittedName>
        <fullName evidence="1">Uncharacterized protein</fullName>
    </submittedName>
</protein>
<gene>
    <name evidence="1" type="ORF">NE237_006171</name>
</gene>
<dbReference type="GO" id="GO:0003729">
    <property type="term" value="F:mRNA binding"/>
    <property type="evidence" value="ECO:0007669"/>
    <property type="project" value="TreeGrafter"/>
</dbReference>
<dbReference type="PANTHER" id="PTHR21597:SF0">
    <property type="entry name" value="THO COMPLEX SUBUNIT 2"/>
    <property type="match status" value="1"/>
</dbReference>
<organism evidence="1 2">
    <name type="scientific">Protea cynaroides</name>
    <dbReference type="NCBI Taxonomy" id="273540"/>
    <lineage>
        <taxon>Eukaryota</taxon>
        <taxon>Viridiplantae</taxon>
        <taxon>Streptophyta</taxon>
        <taxon>Embryophyta</taxon>
        <taxon>Tracheophyta</taxon>
        <taxon>Spermatophyta</taxon>
        <taxon>Magnoliopsida</taxon>
        <taxon>Proteales</taxon>
        <taxon>Proteaceae</taxon>
        <taxon>Protea</taxon>
    </lineage>
</organism>
<accession>A0A9Q0KLV5</accession>
<dbReference type="Proteomes" id="UP001141806">
    <property type="component" value="Unassembled WGS sequence"/>
</dbReference>
<evidence type="ECO:0000313" key="2">
    <source>
        <dbReference type="Proteomes" id="UP001141806"/>
    </source>
</evidence>
<dbReference type="InterPro" id="IPR040007">
    <property type="entry name" value="Tho2"/>
</dbReference>
<reference evidence="1" key="1">
    <citation type="journal article" date="2023" name="Plant J.">
        <title>The genome of the king protea, Protea cynaroides.</title>
        <authorList>
            <person name="Chang J."/>
            <person name="Duong T.A."/>
            <person name="Schoeman C."/>
            <person name="Ma X."/>
            <person name="Roodt D."/>
            <person name="Barker N."/>
            <person name="Li Z."/>
            <person name="Van de Peer Y."/>
            <person name="Mizrachi E."/>
        </authorList>
    </citation>
    <scope>NUCLEOTIDE SEQUENCE</scope>
    <source>
        <tissue evidence="1">Young leaves</tissue>
    </source>
</reference>
<dbReference type="EMBL" id="JAMYWD010000004">
    <property type="protein sequence ID" value="KAJ4972997.1"/>
    <property type="molecule type" value="Genomic_DNA"/>
</dbReference>
<evidence type="ECO:0000313" key="1">
    <source>
        <dbReference type="EMBL" id="KAJ4972997.1"/>
    </source>
</evidence>
<name>A0A9Q0KLV5_9MAGN</name>
<dbReference type="GO" id="GO:0006406">
    <property type="term" value="P:mRNA export from nucleus"/>
    <property type="evidence" value="ECO:0007669"/>
    <property type="project" value="InterPro"/>
</dbReference>
<keyword evidence="2" id="KW-1185">Reference proteome</keyword>
<proteinExistence type="predicted"/>
<dbReference type="AlphaFoldDB" id="A0A9Q0KLV5"/>